<feature type="compositionally biased region" description="Polar residues" evidence="1">
    <location>
        <begin position="155"/>
        <end position="181"/>
    </location>
</feature>
<gene>
    <name evidence="3" type="ORF">BDZ90DRAFT_39619</name>
</gene>
<dbReference type="EMBL" id="KZ819671">
    <property type="protein sequence ID" value="PWN26467.1"/>
    <property type="molecule type" value="Genomic_DNA"/>
</dbReference>
<name>A0A316UMH0_9BASI</name>
<evidence type="ECO:0008006" key="5">
    <source>
        <dbReference type="Google" id="ProtNLM"/>
    </source>
</evidence>
<sequence length="226" mass="24375">MGSNTLTLILLLILTLLEAQSHHAHAAHVACSWKLGPGSPQDYGYEHFCQAELGSGTEWRQYKCSQNYAGTPGVMVASWGWNLGRTLDFASPCGGFPYARDLDDECYSAHWGVCLGRSEDGNCFYMSADDDCTHLASIQYKQHICNDDQLTATSSAVSPQASGPVSLTSTSCPRSSMSGTTRAGAGERRSAGLRLPRRDSRALTGPSHPLLTLGSSSRGQIFRLRP</sequence>
<dbReference type="Proteomes" id="UP000245884">
    <property type="component" value="Unassembled WGS sequence"/>
</dbReference>
<evidence type="ECO:0000313" key="4">
    <source>
        <dbReference type="Proteomes" id="UP000245884"/>
    </source>
</evidence>
<feature type="chain" id="PRO_5016352513" description="Chitin-binding type-2 domain-containing protein" evidence="2">
    <location>
        <begin position="20"/>
        <end position="226"/>
    </location>
</feature>
<feature type="region of interest" description="Disordered" evidence="1">
    <location>
        <begin position="155"/>
        <end position="226"/>
    </location>
</feature>
<reference evidence="3 4" key="1">
    <citation type="journal article" date="2018" name="Mol. Biol. Evol.">
        <title>Broad Genomic Sampling Reveals a Smut Pathogenic Ancestry of the Fungal Clade Ustilaginomycotina.</title>
        <authorList>
            <person name="Kijpornyongpan T."/>
            <person name="Mondo S.J."/>
            <person name="Barry K."/>
            <person name="Sandor L."/>
            <person name="Lee J."/>
            <person name="Lipzen A."/>
            <person name="Pangilinan J."/>
            <person name="LaButti K."/>
            <person name="Hainaut M."/>
            <person name="Henrissat B."/>
            <person name="Grigoriev I.V."/>
            <person name="Spatafora J.W."/>
            <person name="Aime M.C."/>
        </authorList>
    </citation>
    <scope>NUCLEOTIDE SEQUENCE [LARGE SCALE GENOMIC DNA]</scope>
    <source>
        <strain evidence="3 4">MCA 5214</strain>
    </source>
</reference>
<evidence type="ECO:0000256" key="1">
    <source>
        <dbReference type="SAM" id="MobiDB-lite"/>
    </source>
</evidence>
<organism evidence="3 4">
    <name type="scientific">Jaminaea rosea</name>
    <dbReference type="NCBI Taxonomy" id="1569628"/>
    <lineage>
        <taxon>Eukaryota</taxon>
        <taxon>Fungi</taxon>
        <taxon>Dikarya</taxon>
        <taxon>Basidiomycota</taxon>
        <taxon>Ustilaginomycotina</taxon>
        <taxon>Exobasidiomycetes</taxon>
        <taxon>Microstromatales</taxon>
        <taxon>Microstromatales incertae sedis</taxon>
        <taxon>Jaminaea</taxon>
    </lineage>
</organism>
<accession>A0A316UMH0</accession>
<dbReference type="GeneID" id="37031376"/>
<proteinExistence type="predicted"/>
<evidence type="ECO:0000256" key="2">
    <source>
        <dbReference type="SAM" id="SignalP"/>
    </source>
</evidence>
<feature type="signal peptide" evidence="2">
    <location>
        <begin position="1"/>
        <end position="19"/>
    </location>
</feature>
<dbReference type="AlphaFoldDB" id="A0A316UMH0"/>
<dbReference type="RefSeq" id="XP_025361079.1">
    <property type="nucleotide sequence ID" value="XM_025509553.1"/>
</dbReference>
<protein>
    <recommendedName>
        <fullName evidence="5">Chitin-binding type-2 domain-containing protein</fullName>
    </recommendedName>
</protein>
<feature type="compositionally biased region" description="Basic and acidic residues" evidence="1">
    <location>
        <begin position="185"/>
        <end position="201"/>
    </location>
</feature>
<keyword evidence="2" id="KW-0732">Signal</keyword>
<keyword evidence="4" id="KW-1185">Reference proteome</keyword>
<evidence type="ECO:0000313" key="3">
    <source>
        <dbReference type="EMBL" id="PWN26467.1"/>
    </source>
</evidence>